<accession>W9NLB1</accession>
<organism evidence="1">
    <name type="scientific">Fusarium oxysporum f. sp. pisi HDV247</name>
    <dbReference type="NCBI Taxonomy" id="1080344"/>
    <lineage>
        <taxon>Eukaryota</taxon>
        <taxon>Fungi</taxon>
        <taxon>Dikarya</taxon>
        <taxon>Ascomycota</taxon>
        <taxon>Pezizomycotina</taxon>
        <taxon>Sordariomycetes</taxon>
        <taxon>Hypocreomycetidae</taxon>
        <taxon>Hypocreales</taxon>
        <taxon>Nectriaceae</taxon>
        <taxon>Fusarium</taxon>
        <taxon>Fusarium oxysporum species complex</taxon>
    </lineage>
</organism>
<reference evidence="1" key="1">
    <citation type="submission" date="2011-10" db="EMBL/GenBank/DDBJ databases">
        <title>The Genome Sequence of Fusarium oxysporum HDV247.</title>
        <authorList>
            <consortium name="The Broad Institute Genome Sequencing Platform"/>
            <person name="Ma L.-J."/>
            <person name="Gale L.R."/>
            <person name="Schwartz D.C."/>
            <person name="Zhou S."/>
            <person name="Corby-Kistler H."/>
            <person name="Young S.K."/>
            <person name="Zeng Q."/>
            <person name="Gargeya S."/>
            <person name="Fitzgerald M."/>
            <person name="Haas B."/>
            <person name="Abouelleil A."/>
            <person name="Alvarado L."/>
            <person name="Arachchi H.M."/>
            <person name="Berlin A."/>
            <person name="Brown A."/>
            <person name="Chapman S.B."/>
            <person name="Chen Z."/>
            <person name="Dunbar C."/>
            <person name="Freedman E."/>
            <person name="Gearin G."/>
            <person name="Goldberg J."/>
            <person name="Griggs A."/>
            <person name="Gujja S."/>
            <person name="Heiman D."/>
            <person name="Howarth C."/>
            <person name="Larson L."/>
            <person name="Lui A."/>
            <person name="MacDonald P.J.P."/>
            <person name="Montmayeur A."/>
            <person name="Murphy C."/>
            <person name="Neiman D."/>
            <person name="Pearson M."/>
            <person name="Priest M."/>
            <person name="Roberts A."/>
            <person name="Saif S."/>
            <person name="Shea T."/>
            <person name="Shenoy N."/>
            <person name="Sisk P."/>
            <person name="Stolte C."/>
            <person name="Sykes S."/>
            <person name="Wortman J."/>
            <person name="Nusbaum C."/>
            <person name="Birren B."/>
        </authorList>
    </citation>
    <scope>NUCLEOTIDE SEQUENCE [LARGE SCALE GENOMIC DNA]</scope>
    <source>
        <strain evidence="1">HDV247</strain>
    </source>
</reference>
<dbReference type="EMBL" id="JH650985">
    <property type="protein sequence ID" value="EXA33509.1"/>
    <property type="molecule type" value="Genomic_DNA"/>
</dbReference>
<dbReference type="AlphaFoldDB" id="W9NLB1"/>
<proteinExistence type="predicted"/>
<dbReference type="Proteomes" id="UP000030751">
    <property type="component" value="Unassembled WGS sequence"/>
</dbReference>
<sequence length="60" mass="6791">MVETLFGDVVHIAEAKISLADGGFGSEDQRHYWHVGVEDAEKIWGMWPEVYRGVVDCQPE</sequence>
<dbReference type="HOGENOM" id="CLU_2941785_0_0_1"/>
<name>W9NLB1_FUSOX</name>
<reference evidence="1" key="2">
    <citation type="submission" date="2012-05" db="EMBL/GenBank/DDBJ databases">
        <title>Annotation of the Genome Sequence of Fusarium oxysporum HDV247.</title>
        <authorList>
            <consortium name="The Broad Institute Genomics Platform"/>
            <person name="Ma L.-J."/>
            <person name="Corby-Kistler H."/>
            <person name="Broz K."/>
            <person name="Gale L.R."/>
            <person name="Jonkers W."/>
            <person name="O'Donnell K."/>
            <person name="Ploetz R."/>
            <person name="Steinberg C."/>
            <person name="Schwartz D.C."/>
            <person name="VanEtten H."/>
            <person name="Zhou S."/>
            <person name="Young S.K."/>
            <person name="Zeng Q."/>
            <person name="Gargeya S."/>
            <person name="Fitzgerald M."/>
            <person name="Abouelleil A."/>
            <person name="Alvarado L."/>
            <person name="Chapman S.B."/>
            <person name="Gainer-Dewar J."/>
            <person name="Goldberg J."/>
            <person name="Griggs A."/>
            <person name="Gujja S."/>
            <person name="Hansen M."/>
            <person name="Howarth C."/>
            <person name="Imamovic A."/>
            <person name="Ireland A."/>
            <person name="Larimer J."/>
            <person name="McCowan C."/>
            <person name="Murphy C."/>
            <person name="Pearson M."/>
            <person name="Poon T.W."/>
            <person name="Priest M."/>
            <person name="Roberts A."/>
            <person name="Saif S."/>
            <person name="Shea T."/>
            <person name="Sykes S."/>
            <person name="Wortman J."/>
            <person name="Nusbaum C."/>
            <person name="Birren B."/>
        </authorList>
    </citation>
    <scope>NUCLEOTIDE SEQUENCE</scope>
    <source>
        <strain evidence="1">HDV247</strain>
    </source>
</reference>
<protein>
    <submittedName>
        <fullName evidence="1">Uncharacterized protein</fullName>
    </submittedName>
</protein>
<evidence type="ECO:0000313" key="1">
    <source>
        <dbReference type="EMBL" id="EXA33509.1"/>
    </source>
</evidence>
<gene>
    <name evidence="1" type="ORF">FOVG_15227</name>
</gene>